<dbReference type="SUPFAM" id="SSF103473">
    <property type="entry name" value="MFS general substrate transporter"/>
    <property type="match status" value="1"/>
</dbReference>
<dbReference type="CDD" id="cd06173">
    <property type="entry name" value="MFS_MefA_like"/>
    <property type="match status" value="1"/>
</dbReference>
<feature type="transmembrane region" description="Helical" evidence="7">
    <location>
        <begin position="333"/>
        <end position="354"/>
    </location>
</feature>
<evidence type="ECO:0000256" key="7">
    <source>
        <dbReference type="SAM" id="Phobius"/>
    </source>
</evidence>
<dbReference type="EMBL" id="JAAFAN010000042">
    <property type="protein sequence ID" value="NDO90302.1"/>
    <property type="molecule type" value="Genomic_DNA"/>
</dbReference>
<comment type="subcellular location">
    <subcellularLocation>
        <location evidence="1">Cell membrane</location>
        <topology evidence="1">Multi-pass membrane protein</topology>
    </subcellularLocation>
</comment>
<feature type="transmembrane region" description="Helical" evidence="7">
    <location>
        <begin position="102"/>
        <end position="125"/>
    </location>
</feature>
<dbReference type="PANTHER" id="PTHR23513">
    <property type="entry name" value="INTEGRAL MEMBRANE EFFLUX PROTEIN-RELATED"/>
    <property type="match status" value="1"/>
</dbReference>
<feature type="transmembrane region" description="Helical" evidence="7">
    <location>
        <begin position="375"/>
        <end position="394"/>
    </location>
</feature>
<feature type="transmembrane region" description="Helical" evidence="7">
    <location>
        <begin position="243"/>
        <end position="263"/>
    </location>
</feature>
<accession>A0ABX0BDU2</accession>
<sequence length="434" mass="45011">MPTVRRRTRPRTTARTRAGLGVPFRNVFTANLSSSLGDGVARVAAPLLAARLTDDPLLVGGVAAASLLPWLFLAIPAGVLLDRVDRRHALALANGARTLLALGLVALAATGTLTIWWLFAVVFLYGALETVYDGAIRAVLPSIVAPADLPHANSRIEAGEITVQNFLAQPLTSALFAVAVVVPLGTGAAAYAVAGALALFLPAVAAGEHRTPGPDGAEPAPAWFRQLGDGFRYLWAHPTLRPLWILSTVVALCFSAATATTVLYVLDVLGVPEAWYGTFLLVGAVGSLVAAAVVNRAKERFGTGRSMAAANLLSPLTVALLGLVPLLPSGGVAVAAALLAVGFGAVTLWNVLVMSLRQAMIPGRLLGRVHGTWRTLLWGVMPLGSFLGGLLARVDLTTPLLVGGGLGTLAALVGYRFVAGLPDPEDVDQIPERG</sequence>
<dbReference type="Pfam" id="PF05977">
    <property type="entry name" value="MFS_3"/>
    <property type="match status" value="1"/>
</dbReference>
<feature type="transmembrane region" description="Helical" evidence="7">
    <location>
        <begin position="275"/>
        <end position="294"/>
    </location>
</feature>
<evidence type="ECO:0000256" key="6">
    <source>
        <dbReference type="ARBA" id="ARBA00023136"/>
    </source>
</evidence>
<evidence type="ECO:0000313" key="8">
    <source>
        <dbReference type="EMBL" id="NDO90302.1"/>
    </source>
</evidence>
<feature type="transmembrane region" description="Helical" evidence="7">
    <location>
        <begin position="306"/>
        <end position="327"/>
    </location>
</feature>
<evidence type="ECO:0000256" key="3">
    <source>
        <dbReference type="ARBA" id="ARBA00022475"/>
    </source>
</evidence>
<comment type="caution">
    <text evidence="8">The sequence shown here is derived from an EMBL/GenBank/DDBJ whole genome shotgun (WGS) entry which is preliminary data.</text>
</comment>
<evidence type="ECO:0000256" key="4">
    <source>
        <dbReference type="ARBA" id="ARBA00022692"/>
    </source>
</evidence>
<dbReference type="PANTHER" id="PTHR23513:SF6">
    <property type="entry name" value="MAJOR FACILITATOR SUPERFAMILY ASSOCIATED DOMAIN-CONTAINING PROTEIN"/>
    <property type="match status" value="1"/>
</dbReference>
<feature type="transmembrane region" description="Helical" evidence="7">
    <location>
        <begin position="57"/>
        <end position="81"/>
    </location>
</feature>
<name>A0ABX0BDU2_9MICO</name>
<dbReference type="InterPro" id="IPR010290">
    <property type="entry name" value="TM_effector"/>
</dbReference>
<dbReference type="InterPro" id="IPR036259">
    <property type="entry name" value="MFS_trans_sf"/>
</dbReference>
<evidence type="ECO:0000256" key="5">
    <source>
        <dbReference type="ARBA" id="ARBA00022989"/>
    </source>
</evidence>
<reference evidence="8 9" key="1">
    <citation type="journal article" date="2021" name="Arch. Microbiol.">
        <title>Cellulosimicrobium fucosivorans sp. nov., isolated from San Elijo Lagoon, contains a fucose metabolic pathway linked to carotenoid production.</title>
        <authorList>
            <person name="Aviles F.A."/>
            <person name="Kyndt J.A."/>
        </authorList>
    </citation>
    <scope>NUCLEOTIDE SEQUENCE [LARGE SCALE GENOMIC DNA]</scope>
    <source>
        <strain evidence="8 9">SE3</strain>
    </source>
</reference>
<dbReference type="Gene3D" id="1.20.1250.20">
    <property type="entry name" value="MFS general substrate transporter like domains"/>
    <property type="match status" value="1"/>
</dbReference>
<keyword evidence="5 7" id="KW-1133">Transmembrane helix</keyword>
<proteinExistence type="predicted"/>
<keyword evidence="9" id="KW-1185">Reference proteome</keyword>
<evidence type="ECO:0000256" key="1">
    <source>
        <dbReference type="ARBA" id="ARBA00004651"/>
    </source>
</evidence>
<gene>
    <name evidence="8" type="ORF">GYH36_12685</name>
</gene>
<keyword evidence="3" id="KW-1003">Cell membrane</keyword>
<keyword evidence="6 7" id="KW-0472">Membrane</keyword>
<organism evidence="8 9">
    <name type="scientific">Cellulosimicrobium composti</name>
    <dbReference type="NCBI Taxonomy" id="2672572"/>
    <lineage>
        <taxon>Bacteria</taxon>
        <taxon>Bacillati</taxon>
        <taxon>Actinomycetota</taxon>
        <taxon>Actinomycetes</taxon>
        <taxon>Micrococcales</taxon>
        <taxon>Promicromonosporaceae</taxon>
        <taxon>Cellulosimicrobium</taxon>
    </lineage>
</organism>
<keyword evidence="4 7" id="KW-0812">Transmembrane</keyword>
<evidence type="ECO:0000313" key="9">
    <source>
        <dbReference type="Proteomes" id="UP000471672"/>
    </source>
</evidence>
<keyword evidence="2" id="KW-0813">Transport</keyword>
<feature type="transmembrane region" description="Helical" evidence="7">
    <location>
        <begin position="174"/>
        <end position="201"/>
    </location>
</feature>
<dbReference type="RefSeq" id="WP_162290022.1">
    <property type="nucleotide sequence ID" value="NZ_JAAFAN010000042.1"/>
</dbReference>
<evidence type="ECO:0000256" key="2">
    <source>
        <dbReference type="ARBA" id="ARBA00022448"/>
    </source>
</evidence>
<dbReference type="Proteomes" id="UP000471672">
    <property type="component" value="Unassembled WGS sequence"/>
</dbReference>
<feature type="transmembrane region" description="Helical" evidence="7">
    <location>
        <begin position="400"/>
        <end position="418"/>
    </location>
</feature>
<protein>
    <submittedName>
        <fullName evidence="8">MFS transporter</fullName>
    </submittedName>
</protein>